<dbReference type="Proteomes" id="UP000700212">
    <property type="component" value="Unassembled WGS sequence"/>
</dbReference>
<evidence type="ECO:0000256" key="7">
    <source>
        <dbReference type="ARBA" id="ARBA00023141"/>
    </source>
</evidence>
<reference evidence="11" key="2">
    <citation type="submission" date="2021-09" db="EMBL/GenBank/DDBJ databases">
        <authorList>
            <person name="Gilroy R."/>
        </authorList>
    </citation>
    <scope>NUCLEOTIDE SEQUENCE</scope>
    <source>
        <strain evidence="11">CHK160-4876</strain>
    </source>
</reference>
<evidence type="ECO:0000256" key="4">
    <source>
        <dbReference type="ARBA" id="ARBA00022272"/>
    </source>
</evidence>
<evidence type="ECO:0000256" key="9">
    <source>
        <dbReference type="HAMAP-Rule" id="MF_00135"/>
    </source>
</evidence>
<evidence type="ECO:0000256" key="2">
    <source>
        <dbReference type="ARBA" id="ARBA00004664"/>
    </source>
</evidence>
<dbReference type="HAMAP" id="MF_00135">
    <property type="entry name" value="PRAI"/>
    <property type="match status" value="1"/>
</dbReference>
<keyword evidence="7 9" id="KW-0057">Aromatic amino acid biosynthesis</keyword>
<comment type="pathway">
    <text evidence="2 9">Amino-acid biosynthesis; L-tryptophan biosynthesis; L-tryptophan from chorismate: step 3/5.</text>
</comment>
<gene>
    <name evidence="9" type="primary">trpF</name>
    <name evidence="11" type="ORF">K8V30_05685</name>
</gene>
<name>A0A921NC52_9BACL</name>
<evidence type="ECO:0000256" key="5">
    <source>
        <dbReference type="ARBA" id="ARBA00022605"/>
    </source>
</evidence>
<accession>A0A921NC52</accession>
<evidence type="ECO:0000256" key="3">
    <source>
        <dbReference type="ARBA" id="ARBA00012572"/>
    </source>
</evidence>
<dbReference type="AlphaFoldDB" id="A0A921NC52"/>
<dbReference type="Pfam" id="PF00697">
    <property type="entry name" value="PRAI"/>
    <property type="match status" value="1"/>
</dbReference>
<feature type="domain" description="N-(5'phosphoribosyl) anthranilate isomerase (PRAI)" evidence="10">
    <location>
        <begin position="3"/>
        <end position="179"/>
    </location>
</feature>
<organism evidence="11 12">
    <name type="scientific">Metalysinibacillus jejuensis</name>
    <dbReference type="NCBI Taxonomy" id="914327"/>
    <lineage>
        <taxon>Bacteria</taxon>
        <taxon>Bacillati</taxon>
        <taxon>Bacillota</taxon>
        <taxon>Bacilli</taxon>
        <taxon>Bacillales</taxon>
        <taxon>Caryophanaceae</taxon>
        <taxon>Metalysinibacillus</taxon>
    </lineage>
</organism>
<evidence type="ECO:0000313" key="11">
    <source>
        <dbReference type="EMBL" id="HJH11175.1"/>
    </source>
</evidence>
<dbReference type="OrthoDB" id="9786954at2"/>
<dbReference type="CDD" id="cd00405">
    <property type="entry name" value="PRAI"/>
    <property type="match status" value="1"/>
</dbReference>
<keyword evidence="6 9" id="KW-0822">Tryptophan biosynthesis</keyword>
<protein>
    <recommendedName>
        <fullName evidence="4 9">N-(5'-phosphoribosyl)anthranilate isomerase</fullName>
        <shortName evidence="9">PRAI</shortName>
        <ecNumber evidence="3 9">5.3.1.24</ecNumber>
    </recommendedName>
</protein>
<dbReference type="Gene3D" id="3.20.20.70">
    <property type="entry name" value="Aldolase class I"/>
    <property type="match status" value="1"/>
</dbReference>
<dbReference type="GO" id="GO:0004640">
    <property type="term" value="F:phosphoribosylanthranilate isomerase activity"/>
    <property type="evidence" value="ECO:0007669"/>
    <property type="project" value="UniProtKB-UniRule"/>
</dbReference>
<comment type="caution">
    <text evidence="11">The sequence shown here is derived from an EMBL/GenBank/DDBJ whole genome shotgun (WGS) entry which is preliminary data.</text>
</comment>
<dbReference type="SUPFAM" id="SSF51366">
    <property type="entry name" value="Ribulose-phoshate binding barrel"/>
    <property type="match status" value="1"/>
</dbReference>
<reference evidence="11" key="1">
    <citation type="journal article" date="2021" name="PeerJ">
        <title>Extensive microbial diversity within the chicken gut microbiome revealed by metagenomics and culture.</title>
        <authorList>
            <person name="Gilroy R."/>
            <person name="Ravi A."/>
            <person name="Getino M."/>
            <person name="Pursley I."/>
            <person name="Horton D.L."/>
            <person name="Alikhan N.F."/>
            <person name="Baker D."/>
            <person name="Gharbi K."/>
            <person name="Hall N."/>
            <person name="Watson M."/>
            <person name="Adriaenssens E.M."/>
            <person name="Foster-Nyarko E."/>
            <person name="Jarju S."/>
            <person name="Secka A."/>
            <person name="Antonio M."/>
            <person name="Oren A."/>
            <person name="Chaudhuri R.R."/>
            <person name="La Ragione R."/>
            <person name="Hildebrand F."/>
            <person name="Pallen M.J."/>
        </authorList>
    </citation>
    <scope>NUCLEOTIDE SEQUENCE</scope>
    <source>
        <strain evidence="11">CHK160-4876</strain>
    </source>
</reference>
<proteinExistence type="inferred from homology"/>
<evidence type="ECO:0000256" key="1">
    <source>
        <dbReference type="ARBA" id="ARBA00001164"/>
    </source>
</evidence>
<dbReference type="PANTHER" id="PTHR42894:SF1">
    <property type="entry name" value="N-(5'-PHOSPHORIBOSYL)ANTHRANILATE ISOMERASE"/>
    <property type="match status" value="1"/>
</dbReference>
<dbReference type="RefSeq" id="WP_108308239.1">
    <property type="nucleotide sequence ID" value="NZ_QAFW01000062.1"/>
</dbReference>
<dbReference type="InterPro" id="IPR013785">
    <property type="entry name" value="Aldolase_TIM"/>
</dbReference>
<dbReference type="InterPro" id="IPR011060">
    <property type="entry name" value="RibuloseP-bd_barrel"/>
</dbReference>
<evidence type="ECO:0000256" key="6">
    <source>
        <dbReference type="ARBA" id="ARBA00022822"/>
    </source>
</evidence>
<evidence type="ECO:0000259" key="10">
    <source>
        <dbReference type="Pfam" id="PF00697"/>
    </source>
</evidence>
<dbReference type="EMBL" id="DYTV01000069">
    <property type="protein sequence ID" value="HJH11175.1"/>
    <property type="molecule type" value="Genomic_DNA"/>
</dbReference>
<evidence type="ECO:0000256" key="8">
    <source>
        <dbReference type="ARBA" id="ARBA00023235"/>
    </source>
</evidence>
<comment type="similarity">
    <text evidence="9">Belongs to the TrpF family.</text>
</comment>
<dbReference type="EC" id="5.3.1.24" evidence="3 9"/>
<dbReference type="InterPro" id="IPR044643">
    <property type="entry name" value="TrpF_fam"/>
</dbReference>
<dbReference type="InterPro" id="IPR001240">
    <property type="entry name" value="PRAI_dom"/>
</dbReference>
<keyword evidence="5 9" id="KW-0028">Amino-acid biosynthesis</keyword>
<evidence type="ECO:0000313" key="12">
    <source>
        <dbReference type="Proteomes" id="UP000700212"/>
    </source>
</evidence>
<keyword evidence="8 9" id="KW-0413">Isomerase</keyword>
<dbReference type="PANTHER" id="PTHR42894">
    <property type="entry name" value="N-(5'-PHOSPHORIBOSYL)ANTHRANILATE ISOMERASE"/>
    <property type="match status" value="1"/>
</dbReference>
<dbReference type="GO" id="GO:0000162">
    <property type="term" value="P:L-tryptophan biosynthetic process"/>
    <property type="evidence" value="ECO:0007669"/>
    <property type="project" value="UniProtKB-UniRule"/>
</dbReference>
<comment type="catalytic activity">
    <reaction evidence="1 9">
        <text>N-(5-phospho-beta-D-ribosyl)anthranilate = 1-(2-carboxyphenylamino)-1-deoxy-D-ribulose 5-phosphate</text>
        <dbReference type="Rhea" id="RHEA:21540"/>
        <dbReference type="ChEBI" id="CHEBI:18277"/>
        <dbReference type="ChEBI" id="CHEBI:58613"/>
        <dbReference type="EC" id="5.3.1.24"/>
    </reaction>
</comment>
<sequence length="188" mass="20253">MLIKICGITTLEAAIAAERAGADFIGFVFAKSKRQISIAQATKIARHVNIPIVGVFVNESVETMNKIAREVPLAYIQLHGEETIATAQKLNFPVIKAFAHDAITPNFPAAYTLIDNTTPGAGIAYSYEKVILPPRCFLAGGISLTNVDQVLRCQPAGIDVSSGVETNGQKDPEKIQQLIAYVRSQTNV</sequence>